<feature type="transmembrane region" description="Helical" evidence="1">
    <location>
        <begin position="73"/>
        <end position="91"/>
    </location>
</feature>
<evidence type="ECO:0000313" key="4">
    <source>
        <dbReference type="Proteomes" id="UP001172101"/>
    </source>
</evidence>
<gene>
    <name evidence="3" type="ORF">B0T26DRAFT_90266</name>
</gene>
<accession>A0AA40EGS1</accession>
<dbReference type="GeneID" id="85331415"/>
<dbReference type="Proteomes" id="UP001172101">
    <property type="component" value="Unassembled WGS sequence"/>
</dbReference>
<keyword evidence="2" id="KW-0732">Signal</keyword>
<organism evidence="3 4">
    <name type="scientific">Lasiosphaeria miniovina</name>
    <dbReference type="NCBI Taxonomy" id="1954250"/>
    <lineage>
        <taxon>Eukaryota</taxon>
        <taxon>Fungi</taxon>
        <taxon>Dikarya</taxon>
        <taxon>Ascomycota</taxon>
        <taxon>Pezizomycotina</taxon>
        <taxon>Sordariomycetes</taxon>
        <taxon>Sordariomycetidae</taxon>
        <taxon>Sordariales</taxon>
        <taxon>Lasiosphaeriaceae</taxon>
        <taxon>Lasiosphaeria</taxon>
    </lineage>
</organism>
<feature type="transmembrane region" description="Helical" evidence="1">
    <location>
        <begin position="98"/>
        <end position="117"/>
    </location>
</feature>
<evidence type="ECO:0008006" key="5">
    <source>
        <dbReference type="Google" id="ProtNLM"/>
    </source>
</evidence>
<keyword evidence="1" id="KW-0812">Transmembrane</keyword>
<proteinExistence type="predicted"/>
<feature type="chain" id="PRO_5041447447" description="Secreted protein" evidence="2">
    <location>
        <begin position="18"/>
        <end position="158"/>
    </location>
</feature>
<reference evidence="3" key="1">
    <citation type="submission" date="2023-06" db="EMBL/GenBank/DDBJ databases">
        <title>Genome-scale phylogeny and comparative genomics of the fungal order Sordariales.</title>
        <authorList>
            <consortium name="Lawrence Berkeley National Laboratory"/>
            <person name="Hensen N."/>
            <person name="Bonometti L."/>
            <person name="Westerberg I."/>
            <person name="Brannstrom I.O."/>
            <person name="Guillou S."/>
            <person name="Cros-Aarteil S."/>
            <person name="Calhoun S."/>
            <person name="Haridas S."/>
            <person name="Kuo A."/>
            <person name="Mondo S."/>
            <person name="Pangilinan J."/>
            <person name="Riley R."/>
            <person name="LaButti K."/>
            <person name="Andreopoulos B."/>
            <person name="Lipzen A."/>
            <person name="Chen C."/>
            <person name="Yanf M."/>
            <person name="Daum C."/>
            <person name="Ng V."/>
            <person name="Clum A."/>
            <person name="Steindorff A."/>
            <person name="Ohm R."/>
            <person name="Martin F."/>
            <person name="Silar P."/>
            <person name="Natvig D."/>
            <person name="Lalanne C."/>
            <person name="Gautier V."/>
            <person name="Ament-velasquez S.L."/>
            <person name="Kruys A."/>
            <person name="Hutchinson M.I."/>
            <person name="Powell A.J."/>
            <person name="Barry K."/>
            <person name="Miller A.N."/>
            <person name="Grigoriev I.V."/>
            <person name="Debuchy R."/>
            <person name="Gladieux P."/>
            <person name="Thoren M.H."/>
            <person name="Johannesson H."/>
        </authorList>
    </citation>
    <scope>NUCLEOTIDE SEQUENCE</scope>
    <source>
        <strain evidence="3">SMH2392-1A</strain>
    </source>
</reference>
<evidence type="ECO:0000313" key="3">
    <source>
        <dbReference type="EMBL" id="KAK0734988.1"/>
    </source>
</evidence>
<dbReference type="EMBL" id="JAUIRO010000001">
    <property type="protein sequence ID" value="KAK0734988.1"/>
    <property type="molecule type" value="Genomic_DNA"/>
</dbReference>
<keyword evidence="1" id="KW-0472">Membrane</keyword>
<evidence type="ECO:0000256" key="2">
    <source>
        <dbReference type="SAM" id="SignalP"/>
    </source>
</evidence>
<protein>
    <recommendedName>
        <fullName evidence="5">Secreted protein</fullName>
    </recommendedName>
</protein>
<feature type="transmembrane region" description="Helical" evidence="1">
    <location>
        <begin position="137"/>
        <end position="156"/>
    </location>
</feature>
<keyword evidence="1" id="KW-1133">Transmembrane helix</keyword>
<dbReference type="AlphaFoldDB" id="A0AA40EGS1"/>
<dbReference type="RefSeq" id="XP_060303865.1">
    <property type="nucleotide sequence ID" value="XM_060448145.1"/>
</dbReference>
<comment type="caution">
    <text evidence="3">The sequence shown here is derived from an EMBL/GenBank/DDBJ whole genome shotgun (WGS) entry which is preliminary data.</text>
</comment>
<name>A0AA40EGS1_9PEZI</name>
<evidence type="ECO:0000256" key="1">
    <source>
        <dbReference type="SAM" id="Phobius"/>
    </source>
</evidence>
<feature type="signal peptide" evidence="2">
    <location>
        <begin position="1"/>
        <end position="17"/>
    </location>
</feature>
<keyword evidence="4" id="KW-1185">Reference proteome</keyword>
<sequence length="158" mass="18848">MMMAFPFLCIAAACFWGRHRLDDAMFFLGRHTTKWRLALRERLEKIPHFWRVRVWSFKNTLWAFLFGRRGERAYSLFPFFRVFVYCGGLVFESRNPRAHAFIFFVPPILHRGCWFRLAVFVREHRWISVGSERSVVIAEDFLLVISATVFVCVVTGRY</sequence>